<dbReference type="PANTHER" id="PTHR43948:SF10">
    <property type="entry name" value="MRJ, ISOFORM E"/>
    <property type="match status" value="1"/>
</dbReference>
<dbReference type="PRINTS" id="PR00625">
    <property type="entry name" value="JDOMAIN"/>
</dbReference>
<dbReference type="GO" id="GO:0044183">
    <property type="term" value="F:protein folding chaperone"/>
    <property type="evidence" value="ECO:0007669"/>
    <property type="project" value="TreeGrafter"/>
</dbReference>
<dbReference type="CDD" id="cd06257">
    <property type="entry name" value="DnaJ"/>
    <property type="match status" value="1"/>
</dbReference>
<name>A0A9P3PFB3_LYOSH</name>
<accession>A0A9P3PFB3</accession>
<dbReference type="InterPro" id="IPR001623">
    <property type="entry name" value="DnaJ_domain"/>
</dbReference>
<sequence length="466" mass="52576">MHVRLGITEAYDVLGLEQGASLEVVKSAYKQIALRAHPDKNPGNPNATQEFQQVSEAYRVLLKHLDKTEDSEDSDSEYEYDYDSDDEYASYIYMKIFDLFMRGEAHTVYARAHRRRPRVPEESPEEYRARIQRSLDEQRQGEERRKQAAAARKERRAREREEERQAAEERQRLKGAKRLAEAKSQRQKDEQTIRLRQQQIQQARSAVFAAARAGDAKMVEKGVWEENVDAAGGEVKDGCQDFVDIPPNDPLETLLHIAARLGNRDLVQWLDGHGAELEERDSAGFTAFHVALQSGRISVVSYFFEEHARSEDTVNLYDPPPSTTLLSLAMDSGEPELVWMILDKGLASKQEMAAGWDRVTTSGMNVAPKLSPKEREKMDDISQLLVRYGGFAPPRKDTLHRKATTATTATSTTTTSRVQTTDQSPVAHARRESKHVAQTPVSGGRGLGWGRGRRRRQGSIPSAAMR</sequence>
<dbReference type="Gene3D" id="1.10.287.110">
    <property type="entry name" value="DnaJ domain"/>
    <property type="match status" value="1"/>
</dbReference>
<organism evidence="4 5">
    <name type="scientific">Lyophyllum shimeji</name>
    <name type="common">Hon-shimeji</name>
    <name type="synonym">Tricholoma shimeji</name>
    <dbReference type="NCBI Taxonomy" id="47721"/>
    <lineage>
        <taxon>Eukaryota</taxon>
        <taxon>Fungi</taxon>
        <taxon>Dikarya</taxon>
        <taxon>Basidiomycota</taxon>
        <taxon>Agaricomycotina</taxon>
        <taxon>Agaricomycetes</taxon>
        <taxon>Agaricomycetidae</taxon>
        <taxon>Agaricales</taxon>
        <taxon>Tricholomatineae</taxon>
        <taxon>Lyophyllaceae</taxon>
        <taxon>Lyophyllum</taxon>
    </lineage>
</organism>
<dbReference type="PROSITE" id="PS50297">
    <property type="entry name" value="ANK_REP_REGION"/>
    <property type="match status" value="1"/>
</dbReference>
<dbReference type="SMART" id="SM00271">
    <property type="entry name" value="DnaJ"/>
    <property type="match status" value="1"/>
</dbReference>
<dbReference type="PANTHER" id="PTHR43948">
    <property type="entry name" value="DNAJ HOMOLOG SUBFAMILY B"/>
    <property type="match status" value="1"/>
</dbReference>
<dbReference type="SUPFAM" id="SSF46565">
    <property type="entry name" value="Chaperone J-domain"/>
    <property type="match status" value="1"/>
</dbReference>
<feature type="compositionally biased region" description="Basic and acidic residues" evidence="2">
    <location>
        <begin position="118"/>
        <end position="146"/>
    </location>
</feature>
<comment type="caution">
    <text evidence="4">The sequence shown here is derived from an EMBL/GenBank/DDBJ whole genome shotgun (WGS) entry which is preliminary data.</text>
</comment>
<feature type="region of interest" description="Disordered" evidence="2">
    <location>
        <begin position="111"/>
        <end position="197"/>
    </location>
</feature>
<reference evidence="4" key="1">
    <citation type="submission" date="2022-07" db="EMBL/GenBank/DDBJ databases">
        <title>The genome of Lyophyllum shimeji provides insight into the initial evolution of ectomycorrhizal fungal genome.</title>
        <authorList>
            <person name="Kobayashi Y."/>
            <person name="Shibata T."/>
            <person name="Hirakawa H."/>
            <person name="Shigenobu S."/>
            <person name="Nishiyama T."/>
            <person name="Yamada A."/>
            <person name="Hasebe M."/>
            <person name="Kawaguchi M."/>
        </authorList>
    </citation>
    <scope>NUCLEOTIDE SEQUENCE</scope>
    <source>
        <strain evidence="4">AT787</strain>
    </source>
</reference>
<dbReference type="SMART" id="SM00248">
    <property type="entry name" value="ANK"/>
    <property type="match status" value="3"/>
</dbReference>
<dbReference type="GO" id="GO:0005634">
    <property type="term" value="C:nucleus"/>
    <property type="evidence" value="ECO:0007669"/>
    <property type="project" value="TreeGrafter"/>
</dbReference>
<dbReference type="Proteomes" id="UP001063166">
    <property type="component" value="Unassembled WGS sequence"/>
</dbReference>
<keyword evidence="5" id="KW-1185">Reference proteome</keyword>
<dbReference type="InterPro" id="IPR002110">
    <property type="entry name" value="Ankyrin_rpt"/>
</dbReference>
<dbReference type="OrthoDB" id="442087at2759"/>
<evidence type="ECO:0000259" key="3">
    <source>
        <dbReference type="PROSITE" id="PS50076"/>
    </source>
</evidence>
<dbReference type="InterPro" id="IPR036869">
    <property type="entry name" value="J_dom_sf"/>
</dbReference>
<keyword evidence="1" id="KW-0040">ANK repeat</keyword>
<dbReference type="PROSITE" id="PS50076">
    <property type="entry name" value="DNAJ_2"/>
    <property type="match status" value="1"/>
</dbReference>
<dbReference type="Pfam" id="PF00226">
    <property type="entry name" value="DnaJ"/>
    <property type="match status" value="1"/>
</dbReference>
<feature type="compositionally biased region" description="Basic and acidic residues" evidence="2">
    <location>
        <begin position="156"/>
        <end position="193"/>
    </location>
</feature>
<protein>
    <submittedName>
        <fullName evidence="4">ATP-dependent protein binding</fullName>
    </submittedName>
</protein>
<feature type="domain" description="J" evidence="3">
    <location>
        <begin position="9"/>
        <end position="84"/>
    </location>
</feature>
<dbReference type="InterPro" id="IPR036770">
    <property type="entry name" value="Ankyrin_rpt-contain_sf"/>
</dbReference>
<feature type="repeat" description="ANK" evidence="1">
    <location>
        <begin position="250"/>
        <end position="282"/>
    </location>
</feature>
<gene>
    <name evidence="4" type="primary">CWC23</name>
    <name evidence="4" type="ORF">LshimejAT787_0203860</name>
</gene>
<dbReference type="SUPFAM" id="SSF48403">
    <property type="entry name" value="Ankyrin repeat"/>
    <property type="match status" value="1"/>
</dbReference>
<dbReference type="AlphaFoldDB" id="A0A9P3PFB3"/>
<evidence type="ECO:0000256" key="1">
    <source>
        <dbReference type="PROSITE-ProRule" id="PRU00023"/>
    </source>
</evidence>
<dbReference type="Gene3D" id="1.25.40.20">
    <property type="entry name" value="Ankyrin repeat-containing domain"/>
    <property type="match status" value="1"/>
</dbReference>
<dbReference type="GO" id="GO:0051082">
    <property type="term" value="F:unfolded protein binding"/>
    <property type="evidence" value="ECO:0007669"/>
    <property type="project" value="TreeGrafter"/>
</dbReference>
<evidence type="ECO:0000313" key="4">
    <source>
        <dbReference type="EMBL" id="GLB34821.1"/>
    </source>
</evidence>
<feature type="compositionally biased region" description="Low complexity" evidence="2">
    <location>
        <begin position="404"/>
        <end position="416"/>
    </location>
</feature>
<proteinExistence type="predicted"/>
<feature type="region of interest" description="Disordered" evidence="2">
    <location>
        <begin position="392"/>
        <end position="466"/>
    </location>
</feature>
<dbReference type="EMBL" id="BRPK01000002">
    <property type="protein sequence ID" value="GLB34821.1"/>
    <property type="molecule type" value="Genomic_DNA"/>
</dbReference>
<evidence type="ECO:0000256" key="2">
    <source>
        <dbReference type="SAM" id="MobiDB-lite"/>
    </source>
</evidence>
<dbReference type="Pfam" id="PF12796">
    <property type="entry name" value="Ank_2"/>
    <property type="match status" value="1"/>
</dbReference>
<dbReference type="GO" id="GO:0005737">
    <property type="term" value="C:cytoplasm"/>
    <property type="evidence" value="ECO:0007669"/>
    <property type="project" value="TreeGrafter"/>
</dbReference>
<dbReference type="PROSITE" id="PS50088">
    <property type="entry name" value="ANK_REPEAT"/>
    <property type="match status" value="1"/>
</dbReference>
<dbReference type="GO" id="GO:0051087">
    <property type="term" value="F:protein-folding chaperone binding"/>
    <property type="evidence" value="ECO:0007669"/>
    <property type="project" value="TreeGrafter"/>
</dbReference>
<evidence type="ECO:0000313" key="5">
    <source>
        <dbReference type="Proteomes" id="UP001063166"/>
    </source>
</evidence>